<dbReference type="PANTHER" id="PTHR19302">
    <property type="entry name" value="GAMMA TUBULIN COMPLEX PROTEIN"/>
    <property type="match status" value="1"/>
</dbReference>
<accession>A0AA39Y163</accession>
<evidence type="ECO:0000256" key="4">
    <source>
        <dbReference type="ARBA" id="ARBA00023212"/>
    </source>
</evidence>
<dbReference type="Pfam" id="PF17681">
    <property type="entry name" value="GCP_N_terminal"/>
    <property type="match status" value="1"/>
</dbReference>
<dbReference type="GO" id="GO:0000922">
    <property type="term" value="C:spindle pole"/>
    <property type="evidence" value="ECO:0007669"/>
    <property type="project" value="InterPro"/>
</dbReference>
<dbReference type="GO" id="GO:0005874">
    <property type="term" value="C:microtubule"/>
    <property type="evidence" value="ECO:0007669"/>
    <property type="project" value="UniProtKB-KW"/>
</dbReference>
<dbReference type="GO" id="GO:0051011">
    <property type="term" value="F:microtubule minus-end binding"/>
    <property type="evidence" value="ECO:0007669"/>
    <property type="project" value="TreeGrafter"/>
</dbReference>
<dbReference type="GO" id="GO:0043015">
    <property type="term" value="F:gamma-tubulin binding"/>
    <property type="evidence" value="ECO:0007669"/>
    <property type="project" value="InterPro"/>
</dbReference>
<dbReference type="InterPro" id="IPR042241">
    <property type="entry name" value="GCP_C_sf"/>
</dbReference>
<dbReference type="GO" id="GO:0000930">
    <property type="term" value="C:gamma-tubulin complex"/>
    <property type="evidence" value="ECO:0007669"/>
    <property type="project" value="TreeGrafter"/>
</dbReference>
<dbReference type="InterPro" id="IPR041470">
    <property type="entry name" value="GCP_N"/>
</dbReference>
<dbReference type="GO" id="GO:0000278">
    <property type="term" value="P:mitotic cell cycle"/>
    <property type="evidence" value="ECO:0007669"/>
    <property type="project" value="TreeGrafter"/>
</dbReference>
<proteinExistence type="inferred from homology"/>
<dbReference type="InterPro" id="IPR007259">
    <property type="entry name" value="GCP"/>
</dbReference>
<comment type="similarity">
    <text evidence="1 5">Belongs to the TUBGCP family.</text>
</comment>
<evidence type="ECO:0000256" key="3">
    <source>
        <dbReference type="ARBA" id="ARBA00022701"/>
    </source>
</evidence>
<dbReference type="Proteomes" id="UP001174936">
    <property type="component" value="Unassembled WGS sequence"/>
</dbReference>
<keyword evidence="3 5" id="KW-0493">Microtubule</keyword>
<evidence type="ECO:0000256" key="2">
    <source>
        <dbReference type="ARBA" id="ARBA00022490"/>
    </source>
</evidence>
<evidence type="ECO:0000313" key="9">
    <source>
        <dbReference type="Proteomes" id="UP001174936"/>
    </source>
</evidence>
<feature type="domain" description="Gamma tubulin complex component C-terminal" evidence="6">
    <location>
        <begin position="599"/>
        <end position="966"/>
    </location>
</feature>
<name>A0AA39Y163_9PEZI</name>
<keyword evidence="4 5" id="KW-0206">Cytoskeleton</keyword>
<comment type="subcellular location">
    <subcellularLocation>
        <location evidence="5">Cytoplasm</location>
        <location evidence="5">Cytoskeleton</location>
        <location evidence="5">Microtubule organizing center</location>
    </subcellularLocation>
</comment>
<keyword evidence="2 5" id="KW-0963">Cytoplasm</keyword>
<dbReference type="GO" id="GO:0005816">
    <property type="term" value="C:spindle pole body"/>
    <property type="evidence" value="ECO:0007669"/>
    <property type="project" value="UniProtKB-ARBA"/>
</dbReference>
<evidence type="ECO:0000256" key="5">
    <source>
        <dbReference type="RuleBase" id="RU363050"/>
    </source>
</evidence>
<comment type="caution">
    <text evidence="8">The sequence shown here is derived from an EMBL/GenBank/DDBJ whole genome shotgun (WGS) entry which is preliminary data.</text>
</comment>
<dbReference type="Pfam" id="PF04130">
    <property type="entry name" value="GCP_C_terminal"/>
    <property type="match status" value="1"/>
</dbReference>
<evidence type="ECO:0000259" key="7">
    <source>
        <dbReference type="Pfam" id="PF17681"/>
    </source>
</evidence>
<gene>
    <name evidence="8" type="ORF">B0T16DRAFT_355100</name>
</gene>
<dbReference type="Gene3D" id="1.20.120.1900">
    <property type="entry name" value="Gamma-tubulin complex, C-terminal domain"/>
    <property type="match status" value="1"/>
</dbReference>
<dbReference type="GO" id="GO:0031122">
    <property type="term" value="P:cytoplasmic microtubule organization"/>
    <property type="evidence" value="ECO:0007669"/>
    <property type="project" value="TreeGrafter"/>
</dbReference>
<organism evidence="8 9">
    <name type="scientific">Cercophora newfieldiana</name>
    <dbReference type="NCBI Taxonomy" id="92897"/>
    <lineage>
        <taxon>Eukaryota</taxon>
        <taxon>Fungi</taxon>
        <taxon>Dikarya</taxon>
        <taxon>Ascomycota</taxon>
        <taxon>Pezizomycotina</taxon>
        <taxon>Sordariomycetes</taxon>
        <taxon>Sordariomycetidae</taxon>
        <taxon>Sordariales</taxon>
        <taxon>Lasiosphaeriaceae</taxon>
        <taxon>Cercophora</taxon>
    </lineage>
</organism>
<dbReference type="AlphaFoldDB" id="A0AA39Y163"/>
<protein>
    <recommendedName>
        <fullName evidence="5">Spindle pole body component</fullName>
    </recommendedName>
</protein>
<dbReference type="GO" id="GO:0051225">
    <property type="term" value="P:spindle assembly"/>
    <property type="evidence" value="ECO:0007669"/>
    <property type="project" value="TreeGrafter"/>
</dbReference>
<feature type="domain" description="Gamma tubulin complex component protein N-terminal" evidence="7">
    <location>
        <begin position="189"/>
        <end position="594"/>
    </location>
</feature>
<dbReference type="PANTHER" id="PTHR19302:SF70">
    <property type="entry name" value="GAMMA-TUBULIN COMPLEX COMPONENT 6"/>
    <property type="match status" value="1"/>
</dbReference>
<sequence length="974" mass="108995">MAQEEEDLADPFAIPNFWKSSTWLDPAILGANGNAKNPLFSLDLSQKAGHLIIGSSSYVHEIELPLSAGISNDVPPADGFFKLPPVLRELVAREADACPKAQTLKDVDVEDEEPLIIDEDLWLGAADIPTRRPELKTWDDLEKDDRVSSAVAFVTEAGPAAFDALLDEKQKEQSTAPVVINDATYAACLLTLSLGRSSLLFSWDPEKKSFVKTAPQLRTSGLSLQLMERIDQLCIECANATKRLKSFAEHTYSTSTTPTRVALAGAVDRLVQGIQSEVNNRGRAAGSILQLQSVVRPAHAVLVYSKQLVEKLAREKTDEGMLSCLFQEAQSAEYQSVMLQEVTREVLRLVSKPWTDFVEEWVGLKAEGGAPTTKTGPGKGFVKVADKVWVDDLGYELEEADYFLNEDKLPSFFPEETARTAFEAGRNLRFLREHHPDHALSNQQTMADLNPPSLEWKFDWDALSHLENKVKEYHNDLSRALDNARRGRALEATQSTPELSNNPVYKLEFFGQSDAQIATNVLASMNMLNQPLTSDQAQDGLSALLRDKLYPRAERALEGTHLDPHWSLAALMSFGSVIDAQSRLINRECMRMLFSAHDLRVHVDLLKQYYLLDNGLLCSRLSHALFDPELETAERKAGVALGGGTMGLRLSGRDNWPPASSELRLALMGVLSESYQPPKGCDQSVKPSIASRSFSSDLPGDLSFSVRDLSPEEIDQCMNPDSLEALDFLRLSYRAPAPLRPLITPAILVKYDRIFMSLLRILRMLYVVNQLFHDVPLSGRRDQEPSNASLRFCIEARHFVRQIAAYFFDTGIITQWRRFDAWLDSVEAESLSSNSDKQSLNEGNSYSPDVLRERHEQVLDEIMTTLLLRKRQTPILKLLEEIFTVILRFAKQLRAAGTRLDTEKAETPEKLYATFKKKVEVFLTVCRGLGEKTGSSSKSRQADGQRRPSENSIEQLLLLMDMSGFYARKQPGRE</sequence>
<dbReference type="GO" id="GO:0007020">
    <property type="term" value="P:microtubule nucleation"/>
    <property type="evidence" value="ECO:0007669"/>
    <property type="project" value="InterPro"/>
</dbReference>
<evidence type="ECO:0000313" key="8">
    <source>
        <dbReference type="EMBL" id="KAK0643495.1"/>
    </source>
</evidence>
<keyword evidence="9" id="KW-1185">Reference proteome</keyword>
<dbReference type="FunFam" id="1.20.120.1900:FF:000013">
    <property type="entry name" value="Spindle pole body component"/>
    <property type="match status" value="1"/>
</dbReference>
<dbReference type="InterPro" id="IPR040457">
    <property type="entry name" value="GCP_C"/>
</dbReference>
<evidence type="ECO:0000256" key="1">
    <source>
        <dbReference type="ARBA" id="ARBA00010337"/>
    </source>
</evidence>
<reference evidence="8" key="1">
    <citation type="submission" date="2023-06" db="EMBL/GenBank/DDBJ databases">
        <title>Genome-scale phylogeny and comparative genomics of the fungal order Sordariales.</title>
        <authorList>
            <consortium name="Lawrence Berkeley National Laboratory"/>
            <person name="Hensen N."/>
            <person name="Bonometti L."/>
            <person name="Westerberg I."/>
            <person name="Brannstrom I.O."/>
            <person name="Guillou S."/>
            <person name="Cros-Aarteil S."/>
            <person name="Calhoun S."/>
            <person name="Haridas S."/>
            <person name="Kuo A."/>
            <person name="Mondo S."/>
            <person name="Pangilinan J."/>
            <person name="Riley R."/>
            <person name="Labutti K."/>
            <person name="Andreopoulos B."/>
            <person name="Lipzen A."/>
            <person name="Chen C."/>
            <person name="Yanf M."/>
            <person name="Daum C."/>
            <person name="Ng V."/>
            <person name="Clum A."/>
            <person name="Steindorff A."/>
            <person name="Ohm R."/>
            <person name="Martin F."/>
            <person name="Silar P."/>
            <person name="Natvig D."/>
            <person name="Lalanne C."/>
            <person name="Gautier V."/>
            <person name="Ament-Velasquez S.L."/>
            <person name="Kruys A."/>
            <person name="Hutchinson M.I."/>
            <person name="Powell A.J."/>
            <person name="Barry K."/>
            <person name="Miller A.N."/>
            <person name="Grigoriev I.V."/>
            <person name="Debuchy R."/>
            <person name="Gladieux P."/>
            <person name="Thoren M.H."/>
            <person name="Johannesson H."/>
        </authorList>
    </citation>
    <scope>NUCLEOTIDE SEQUENCE</scope>
    <source>
        <strain evidence="8">SMH2532-1</strain>
    </source>
</reference>
<evidence type="ECO:0000259" key="6">
    <source>
        <dbReference type="Pfam" id="PF04130"/>
    </source>
</evidence>
<dbReference type="EMBL" id="JAULSV010000005">
    <property type="protein sequence ID" value="KAK0643495.1"/>
    <property type="molecule type" value="Genomic_DNA"/>
</dbReference>
<dbReference type="GO" id="GO:0051321">
    <property type="term" value="P:meiotic cell cycle"/>
    <property type="evidence" value="ECO:0007669"/>
    <property type="project" value="TreeGrafter"/>
</dbReference>